<proteinExistence type="predicted"/>
<name>A0A0L0CNZ0_LUCCU</name>
<evidence type="ECO:0000259" key="1">
    <source>
        <dbReference type="Pfam" id="PF03732"/>
    </source>
</evidence>
<dbReference type="AlphaFoldDB" id="A0A0L0CNZ0"/>
<organism evidence="2 3">
    <name type="scientific">Lucilia cuprina</name>
    <name type="common">Green bottle fly</name>
    <name type="synonym">Australian sheep blowfly</name>
    <dbReference type="NCBI Taxonomy" id="7375"/>
    <lineage>
        <taxon>Eukaryota</taxon>
        <taxon>Metazoa</taxon>
        <taxon>Ecdysozoa</taxon>
        <taxon>Arthropoda</taxon>
        <taxon>Hexapoda</taxon>
        <taxon>Insecta</taxon>
        <taxon>Pterygota</taxon>
        <taxon>Neoptera</taxon>
        <taxon>Endopterygota</taxon>
        <taxon>Diptera</taxon>
        <taxon>Brachycera</taxon>
        <taxon>Muscomorpha</taxon>
        <taxon>Oestroidea</taxon>
        <taxon>Calliphoridae</taxon>
        <taxon>Luciliinae</taxon>
        <taxon>Lucilia</taxon>
    </lineage>
</organism>
<evidence type="ECO:0000313" key="2">
    <source>
        <dbReference type="EMBL" id="KNC34068.1"/>
    </source>
</evidence>
<dbReference type="InterPro" id="IPR005162">
    <property type="entry name" value="Retrotrans_gag_dom"/>
</dbReference>
<protein>
    <recommendedName>
        <fullName evidence="1">Retrotransposon gag domain-containing protein</fullName>
    </recommendedName>
</protein>
<accession>A0A0L0CNZ0</accession>
<dbReference type="Proteomes" id="UP000037069">
    <property type="component" value="Unassembled WGS sequence"/>
</dbReference>
<dbReference type="Pfam" id="PF03732">
    <property type="entry name" value="Retrotrans_gag"/>
    <property type="match status" value="1"/>
</dbReference>
<dbReference type="PANTHER" id="PTHR45823">
    <property type="entry name" value="T-SNARE COILED-COIL HOMOLOGY DOMAIN-CONTAINING PROTEIN"/>
    <property type="match status" value="1"/>
</dbReference>
<dbReference type="EMBL" id="JRES01000106">
    <property type="protein sequence ID" value="KNC34068.1"/>
    <property type="molecule type" value="Genomic_DNA"/>
</dbReference>
<evidence type="ECO:0000313" key="3">
    <source>
        <dbReference type="Proteomes" id="UP000037069"/>
    </source>
</evidence>
<reference evidence="2 3" key="1">
    <citation type="journal article" date="2015" name="Nat. Commun.">
        <title>Lucilia cuprina genome unlocks parasitic fly biology to underpin future interventions.</title>
        <authorList>
            <person name="Anstead C.A."/>
            <person name="Korhonen P.K."/>
            <person name="Young N.D."/>
            <person name="Hall R.S."/>
            <person name="Jex A.R."/>
            <person name="Murali S.C."/>
            <person name="Hughes D.S."/>
            <person name="Lee S.F."/>
            <person name="Perry T."/>
            <person name="Stroehlein A.J."/>
            <person name="Ansell B.R."/>
            <person name="Breugelmans B."/>
            <person name="Hofmann A."/>
            <person name="Qu J."/>
            <person name="Dugan S."/>
            <person name="Lee S.L."/>
            <person name="Chao H."/>
            <person name="Dinh H."/>
            <person name="Han Y."/>
            <person name="Doddapaneni H.V."/>
            <person name="Worley K.C."/>
            <person name="Muzny D.M."/>
            <person name="Ioannidis P."/>
            <person name="Waterhouse R.M."/>
            <person name="Zdobnov E.M."/>
            <person name="James P.J."/>
            <person name="Bagnall N.H."/>
            <person name="Kotze A.C."/>
            <person name="Gibbs R.A."/>
            <person name="Richards S."/>
            <person name="Batterham P."/>
            <person name="Gasser R.B."/>
        </authorList>
    </citation>
    <scope>NUCLEOTIDE SEQUENCE [LARGE SCALE GENOMIC DNA]</scope>
    <source>
        <strain evidence="2 3">LS</strain>
        <tissue evidence="2">Full body</tissue>
    </source>
</reference>
<dbReference type="PANTHER" id="PTHR45823:SF1">
    <property type="entry name" value="T-SNARE COILED-COIL HOMOLOGY DOMAIN-CONTAINING PROTEIN"/>
    <property type="match status" value="1"/>
</dbReference>
<feature type="domain" description="Retrotransposon gag" evidence="1">
    <location>
        <begin position="15"/>
        <end position="83"/>
    </location>
</feature>
<dbReference type="STRING" id="7375.A0A0L0CNZ0"/>
<gene>
    <name evidence="2" type="ORF">FF38_14270</name>
</gene>
<comment type="caution">
    <text evidence="2">The sequence shown here is derived from an EMBL/GenBank/DDBJ whole genome shotgun (WGS) entry which is preliminary data.</text>
</comment>
<keyword evidence="3" id="KW-1185">Reference proteome</keyword>
<sequence length="116" mass="13725">MWNNKEKAIELILVLKGNASVVHESVPVSSRNNYDDIMEALQRKYGGEHKKELYRMELRGGVQKAIETLQDFALEIERLLQLTYTGEHQFLDMRFVPYQSHHSLKPSLLRWQKKRQ</sequence>